<accession>A0A174G3Y1</accession>
<gene>
    <name evidence="1" type="ORF">ERS852461_00582</name>
</gene>
<dbReference type="EMBL" id="CZAE01000002">
    <property type="protein sequence ID" value="CUO57194.1"/>
    <property type="molecule type" value="Genomic_DNA"/>
</dbReference>
<name>A0A174G3Y1_9BACE</name>
<reference evidence="1 2" key="1">
    <citation type="submission" date="2015-09" db="EMBL/GenBank/DDBJ databases">
        <authorList>
            <consortium name="Pathogen Informatics"/>
        </authorList>
    </citation>
    <scope>NUCLEOTIDE SEQUENCE [LARGE SCALE GENOMIC DNA]</scope>
    <source>
        <strain evidence="1 2">2789STDY5834846</strain>
    </source>
</reference>
<evidence type="ECO:0000313" key="1">
    <source>
        <dbReference type="EMBL" id="CUO57194.1"/>
    </source>
</evidence>
<sequence>MDKIKTKLKFIKSDRTESWVGFVSINTKTGYIKGVREDAKGPKKVCIVTHELEPIIEPNVLYDVQMVPMKNEKAGYIVVAAEPHAFDAKITSTVVKNAVYLVEVKFGNKTIKYDPLDGVKDSVRTIDGVVEELSKRKDIKNLLLVIDDFCKSANIVLTAFQNDGHYVAAKKVLKK</sequence>
<accession>A0A3E5GLB5</accession>
<protein>
    <submittedName>
        <fullName evidence="1">Uncharacterized protein</fullName>
    </submittedName>
</protein>
<dbReference type="RefSeq" id="WP_008647695.1">
    <property type="nucleotide sequence ID" value="NZ_CABMFH010000002.1"/>
</dbReference>
<evidence type="ECO:0000313" key="2">
    <source>
        <dbReference type="Proteomes" id="UP000095606"/>
    </source>
</evidence>
<dbReference type="Proteomes" id="UP000095606">
    <property type="component" value="Unassembled WGS sequence"/>
</dbReference>
<proteinExistence type="predicted"/>
<dbReference type="AlphaFoldDB" id="A0A174G3Y1"/>
<organism evidence="1 2">
    <name type="scientific">Bacteroides faecis</name>
    <dbReference type="NCBI Taxonomy" id="674529"/>
    <lineage>
        <taxon>Bacteria</taxon>
        <taxon>Pseudomonadati</taxon>
        <taxon>Bacteroidota</taxon>
        <taxon>Bacteroidia</taxon>
        <taxon>Bacteroidales</taxon>
        <taxon>Bacteroidaceae</taxon>
        <taxon>Bacteroides</taxon>
    </lineage>
</organism>